<dbReference type="EMBL" id="JARKNE010000011">
    <property type="protein sequence ID" value="KAK5787067.1"/>
    <property type="molecule type" value="Genomic_DNA"/>
</dbReference>
<sequence>MEYRYFLGFFLLLLINFTLVSAEINGSVLKMRGGTSSVQFDPTSVTQLSWRPRAFIYNGFLSSEECDHLIFLAKDKLEKSMVADDVSGQSIESEVRTSSGMFLEKALRITIPEILQDEWFKKGYKPLKFEQDEDVNLDDNILYFTWL</sequence>
<keyword evidence="3" id="KW-0408">Iron</keyword>
<keyword evidence="6" id="KW-1185">Reference proteome</keyword>
<dbReference type="PANTHER" id="PTHR10869">
    <property type="entry name" value="PROLYL 4-HYDROXYLASE ALPHA SUBUNIT"/>
    <property type="match status" value="1"/>
</dbReference>
<dbReference type="Gene3D" id="2.60.120.620">
    <property type="entry name" value="q2cbj1_9rhob like domain"/>
    <property type="match status" value="1"/>
</dbReference>
<evidence type="ECO:0000313" key="5">
    <source>
        <dbReference type="EMBL" id="KAK5787067.1"/>
    </source>
</evidence>
<gene>
    <name evidence="5" type="ORF">PVK06_041718</name>
</gene>
<dbReference type="PANTHER" id="PTHR10869:SF238">
    <property type="entry name" value="PROLYL 4-HYDROXYLASE 6-RELATED"/>
    <property type="match status" value="1"/>
</dbReference>
<name>A0ABR0N9X4_GOSAR</name>
<dbReference type="Proteomes" id="UP001358586">
    <property type="component" value="Chromosome 11"/>
</dbReference>
<feature type="signal peptide" evidence="4">
    <location>
        <begin position="1"/>
        <end position="22"/>
    </location>
</feature>
<accession>A0ABR0N9X4</accession>
<evidence type="ECO:0008006" key="7">
    <source>
        <dbReference type="Google" id="ProtNLM"/>
    </source>
</evidence>
<evidence type="ECO:0000313" key="6">
    <source>
        <dbReference type="Proteomes" id="UP001358586"/>
    </source>
</evidence>
<keyword evidence="4" id="KW-0732">Signal</keyword>
<comment type="subcellular location">
    <subcellularLocation>
        <location evidence="1">Endoplasmic reticulum membrane</location>
    </subcellularLocation>
</comment>
<feature type="chain" id="PRO_5046538893" description="Prolyl 4-hydroxylase 7" evidence="4">
    <location>
        <begin position="23"/>
        <end position="147"/>
    </location>
</feature>
<keyword evidence="2" id="KW-0479">Metal-binding</keyword>
<evidence type="ECO:0000256" key="2">
    <source>
        <dbReference type="ARBA" id="ARBA00022723"/>
    </source>
</evidence>
<evidence type="ECO:0000256" key="4">
    <source>
        <dbReference type="SAM" id="SignalP"/>
    </source>
</evidence>
<evidence type="ECO:0000256" key="1">
    <source>
        <dbReference type="ARBA" id="ARBA00004586"/>
    </source>
</evidence>
<proteinExistence type="predicted"/>
<protein>
    <recommendedName>
        <fullName evidence="7">Prolyl 4-hydroxylase 7</fullName>
    </recommendedName>
</protein>
<comment type="caution">
    <text evidence="5">The sequence shown here is derived from an EMBL/GenBank/DDBJ whole genome shotgun (WGS) entry which is preliminary data.</text>
</comment>
<reference evidence="5 6" key="1">
    <citation type="submission" date="2023-03" db="EMBL/GenBank/DDBJ databases">
        <title>WGS of Gossypium arboreum.</title>
        <authorList>
            <person name="Yu D."/>
        </authorList>
    </citation>
    <scope>NUCLEOTIDE SEQUENCE [LARGE SCALE GENOMIC DNA]</scope>
    <source>
        <tissue evidence="5">Leaf</tissue>
    </source>
</reference>
<evidence type="ECO:0000256" key="3">
    <source>
        <dbReference type="ARBA" id="ARBA00023004"/>
    </source>
</evidence>
<organism evidence="5 6">
    <name type="scientific">Gossypium arboreum</name>
    <name type="common">Tree cotton</name>
    <name type="synonym">Gossypium nanking</name>
    <dbReference type="NCBI Taxonomy" id="29729"/>
    <lineage>
        <taxon>Eukaryota</taxon>
        <taxon>Viridiplantae</taxon>
        <taxon>Streptophyta</taxon>
        <taxon>Embryophyta</taxon>
        <taxon>Tracheophyta</taxon>
        <taxon>Spermatophyta</taxon>
        <taxon>Magnoliopsida</taxon>
        <taxon>eudicotyledons</taxon>
        <taxon>Gunneridae</taxon>
        <taxon>Pentapetalae</taxon>
        <taxon>rosids</taxon>
        <taxon>malvids</taxon>
        <taxon>Malvales</taxon>
        <taxon>Malvaceae</taxon>
        <taxon>Malvoideae</taxon>
        <taxon>Gossypium</taxon>
    </lineage>
</organism>
<dbReference type="InterPro" id="IPR045054">
    <property type="entry name" value="P4HA-like"/>
</dbReference>